<proteinExistence type="predicted"/>
<keyword evidence="1" id="KW-0460">Magnesium</keyword>
<dbReference type="SUPFAM" id="SSF88723">
    <property type="entry name" value="PIN domain-like"/>
    <property type="match status" value="1"/>
</dbReference>
<dbReference type="EMBL" id="MGGF01000061">
    <property type="protein sequence ID" value="OGM20483.1"/>
    <property type="molecule type" value="Genomic_DNA"/>
</dbReference>
<name>A0A1F7XZK6_9BACT</name>
<evidence type="ECO:0000256" key="1">
    <source>
        <dbReference type="ARBA" id="ARBA00022842"/>
    </source>
</evidence>
<dbReference type="InterPro" id="IPR029060">
    <property type="entry name" value="PIN-like_dom_sf"/>
</dbReference>
<sequence>MVVNIDFSENFVVDASFVLSYLLPDEDNDYVKRVFLDYQNRKINFFSVSLLPYEVVNGIKSAVIQKRMDASKAKSLLKEFLKLDFALKKIDEKAVLGLALEKNTTTYDASYLWLAKSKKLPFLTLDEKLRKLSK</sequence>
<gene>
    <name evidence="3" type="ORF">A2863_01470</name>
</gene>
<accession>A0A1F7XZK6</accession>
<dbReference type="CDD" id="cd09873">
    <property type="entry name" value="PIN_Pae0151-like"/>
    <property type="match status" value="1"/>
</dbReference>
<organism evidence="3 4">
    <name type="scientific">Candidatus Woesebacteria bacterium RIFCSPHIGHO2_01_FULL_38_9b</name>
    <dbReference type="NCBI Taxonomy" id="1802493"/>
    <lineage>
        <taxon>Bacteria</taxon>
        <taxon>Candidatus Woeseibacteriota</taxon>
    </lineage>
</organism>
<evidence type="ECO:0000313" key="4">
    <source>
        <dbReference type="Proteomes" id="UP000178750"/>
    </source>
</evidence>
<dbReference type="Pfam" id="PF01850">
    <property type="entry name" value="PIN"/>
    <property type="match status" value="1"/>
</dbReference>
<feature type="domain" description="PIN" evidence="2">
    <location>
        <begin position="12"/>
        <end position="133"/>
    </location>
</feature>
<protein>
    <recommendedName>
        <fullName evidence="2">PIN domain-containing protein</fullName>
    </recommendedName>
</protein>
<dbReference type="Gene3D" id="3.40.50.1010">
    <property type="entry name" value="5'-nuclease"/>
    <property type="match status" value="1"/>
</dbReference>
<dbReference type="InterPro" id="IPR044153">
    <property type="entry name" value="PIN_Pae0151-like"/>
</dbReference>
<dbReference type="AlphaFoldDB" id="A0A1F7XZK6"/>
<dbReference type="Proteomes" id="UP000178750">
    <property type="component" value="Unassembled WGS sequence"/>
</dbReference>
<evidence type="ECO:0000313" key="3">
    <source>
        <dbReference type="EMBL" id="OGM20483.1"/>
    </source>
</evidence>
<dbReference type="InterPro" id="IPR051619">
    <property type="entry name" value="TypeII_TA_RNase_PINc/VapC"/>
</dbReference>
<reference evidence="3 4" key="1">
    <citation type="journal article" date="2016" name="Nat. Commun.">
        <title>Thousands of microbial genomes shed light on interconnected biogeochemical processes in an aquifer system.</title>
        <authorList>
            <person name="Anantharaman K."/>
            <person name="Brown C.T."/>
            <person name="Hug L.A."/>
            <person name="Sharon I."/>
            <person name="Castelle C.J."/>
            <person name="Probst A.J."/>
            <person name="Thomas B.C."/>
            <person name="Singh A."/>
            <person name="Wilkins M.J."/>
            <person name="Karaoz U."/>
            <person name="Brodie E.L."/>
            <person name="Williams K.H."/>
            <person name="Hubbard S.S."/>
            <person name="Banfield J.F."/>
        </authorList>
    </citation>
    <scope>NUCLEOTIDE SEQUENCE [LARGE SCALE GENOMIC DNA]</scope>
</reference>
<dbReference type="PANTHER" id="PTHR35901:SF1">
    <property type="entry name" value="EXONUCLEASE VAPC9"/>
    <property type="match status" value="1"/>
</dbReference>
<dbReference type="PANTHER" id="PTHR35901">
    <property type="entry name" value="RIBONUCLEASE VAPC3"/>
    <property type="match status" value="1"/>
</dbReference>
<evidence type="ECO:0000259" key="2">
    <source>
        <dbReference type="Pfam" id="PF01850"/>
    </source>
</evidence>
<dbReference type="InterPro" id="IPR002716">
    <property type="entry name" value="PIN_dom"/>
</dbReference>
<comment type="caution">
    <text evidence="3">The sequence shown here is derived from an EMBL/GenBank/DDBJ whole genome shotgun (WGS) entry which is preliminary data.</text>
</comment>